<evidence type="ECO:0000313" key="3">
    <source>
        <dbReference type="WBParaSite" id="Hba_11080"/>
    </source>
</evidence>
<dbReference type="SMART" id="SM00233">
    <property type="entry name" value="PH"/>
    <property type="match status" value="1"/>
</dbReference>
<organism evidence="2 3">
    <name type="scientific">Heterorhabditis bacteriophora</name>
    <name type="common">Entomopathogenic nematode worm</name>
    <dbReference type="NCBI Taxonomy" id="37862"/>
    <lineage>
        <taxon>Eukaryota</taxon>
        <taxon>Metazoa</taxon>
        <taxon>Ecdysozoa</taxon>
        <taxon>Nematoda</taxon>
        <taxon>Chromadorea</taxon>
        <taxon>Rhabditida</taxon>
        <taxon>Rhabditina</taxon>
        <taxon>Rhabditomorpha</taxon>
        <taxon>Strongyloidea</taxon>
        <taxon>Heterorhabditidae</taxon>
        <taxon>Heterorhabditis</taxon>
    </lineage>
</organism>
<dbReference type="AlphaFoldDB" id="A0A1I7X0V1"/>
<keyword evidence="2" id="KW-1185">Reference proteome</keyword>
<protein>
    <submittedName>
        <fullName evidence="3">PH domain-containing protein</fullName>
    </submittedName>
</protein>
<accession>A0A1I7X0V1</accession>
<proteinExistence type="predicted"/>
<dbReference type="SUPFAM" id="SSF50729">
    <property type="entry name" value="PH domain-like"/>
    <property type="match status" value="1"/>
</dbReference>
<dbReference type="Pfam" id="PF00169">
    <property type="entry name" value="PH"/>
    <property type="match status" value="1"/>
</dbReference>
<reference evidence="3" key="1">
    <citation type="submission" date="2016-11" db="UniProtKB">
        <authorList>
            <consortium name="WormBaseParasite"/>
        </authorList>
    </citation>
    <scope>IDENTIFICATION</scope>
</reference>
<feature type="domain" description="PH" evidence="1">
    <location>
        <begin position="6"/>
        <end position="164"/>
    </location>
</feature>
<dbReference type="PROSITE" id="PS50003">
    <property type="entry name" value="PH_DOMAIN"/>
    <property type="match status" value="1"/>
</dbReference>
<dbReference type="Proteomes" id="UP000095283">
    <property type="component" value="Unplaced"/>
</dbReference>
<evidence type="ECO:0000259" key="1">
    <source>
        <dbReference type="PROSITE" id="PS50003"/>
    </source>
</evidence>
<dbReference type="InterPro" id="IPR001849">
    <property type="entry name" value="PH_domain"/>
</dbReference>
<name>A0A1I7X0V1_HETBA</name>
<sequence length="351" mass="40671">MNVSDTVIMEGWLVRSREQGMRFPPFKSKWVRRYFVLRICDRNIGNFVLDEFRKDDKRRLRKSVDLTRLGKLSVNFFVYYDLRTEKHAYYYHISKDNNVINQIDSYLQLADSSCSTTMRFGGFQWIFSLYFMKGNSEKKIQTYFVAESEDKMRDWVLNLCRACKLEKQNEEENSNQAVRDEGYLHRCELPVSSFAALSMSSGRSSESVFDTPRSDITSDDVRDSFAGASARSAHSLEEEGDILFDFCFSTNVRRKSRFTRRVLGLAESRPRPCRYEMVFHSQRTSKSNPVTPSEGKQYCDGFVSNGCGGSNPTLPERPSLENIWYNVPDRNPLSSLWTVSRSSTSRTVGYL</sequence>
<dbReference type="Gene3D" id="2.30.29.30">
    <property type="entry name" value="Pleckstrin-homology domain (PH domain)/Phosphotyrosine-binding domain (PTB)"/>
    <property type="match status" value="1"/>
</dbReference>
<dbReference type="InterPro" id="IPR011993">
    <property type="entry name" value="PH-like_dom_sf"/>
</dbReference>
<dbReference type="WBParaSite" id="Hba_11080">
    <property type="protein sequence ID" value="Hba_11080"/>
    <property type="gene ID" value="Hba_11080"/>
</dbReference>
<evidence type="ECO:0000313" key="2">
    <source>
        <dbReference type="Proteomes" id="UP000095283"/>
    </source>
</evidence>